<dbReference type="EMBL" id="BDIP01010544">
    <property type="protein sequence ID" value="GIQ92785.1"/>
    <property type="molecule type" value="Genomic_DNA"/>
</dbReference>
<sequence length="130" mass="14295">MLLALVFIAQGKGCTLKDLELANFKQIPELFGAITYSFMMHHSIPNIMGPLNDHTKARSVFTTQSFTVVLVYIALSLSTIFAFGDIPNAVCIEGSGEPCAVQPMINLNFIFYTGKFLGPFSDYFLGLYPA</sequence>
<gene>
    <name evidence="1" type="ORF">KIPB_016754</name>
</gene>
<evidence type="ECO:0000313" key="2">
    <source>
        <dbReference type="Proteomes" id="UP000265618"/>
    </source>
</evidence>
<organism evidence="1 2">
    <name type="scientific">Kipferlia bialata</name>
    <dbReference type="NCBI Taxonomy" id="797122"/>
    <lineage>
        <taxon>Eukaryota</taxon>
        <taxon>Metamonada</taxon>
        <taxon>Carpediemonas-like organisms</taxon>
        <taxon>Kipferlia</taxon>
    </lineage>
</organism>
<protein>
    <recommendedName>
        <fullName evidence="3">Amino acid transporter transmembrane domain-containing protein</fullName>
    </recommendedName>
</protein>
<proteinExistence type="predicted"/>
<accession>A0A9K3DEC2</accession>
<keyword evidence="2" id="KW-1185">Reference proteome</keyword>
<evidence type="ECO:0000313" key="1">
    <source>
        <dbReference type="EMBL" id="GIQ92785.1"/>
    </source>
</evidence>
<dbReference type="OrthoDB" id="294541at2759"/>
<dbReference type="Proteomes" id="UP000265618">
    <property type="component" value="Unassembled WGS sequence"/>
</dbReference>
<evidence type="ECO:0008006" key="3">
    <source>
        <dbReference type="Google" id="ProtNLM"/>
    </source>
</evidence>
<feature type="non-terminal residue" evidence="1">
    <location>
        <position position="1"/>
    </location>
</feature>
<reference evidence="1 2" key="1">
    <citation type="journal article" date="2018" name="PLoS ONE">
        <title>The draft genome of Kipferlia bialata reveals reductive genome evolution in fornicate parasites.</title>
        <authorList>
            <person name="Tanifuji G."/>
            <person name="Takabayashi S."/>
            <person name="Kume K."/>
            <person name="Takagi M."/>
            <person name="Nakayama T."/>
            <person name="Kamikawa R."/>
            <person name="Inagaki Y."/>
            <person name="Hashimoto T."/>
        </authorList>
    </citation>
    <scope>NUCLEOTIDE SEQUENCE [LARGE SCALE GENOMIC DNA]</scope>
    <source>
        <strain evidence="1">NY0173</strain>
    </source>
</reference>
<name>A0A9K3DEC2_9EUKA</name>
<comment type="caution">
    <text evidence="1">The sequence shown here is derived from an EMBL/GenBank/DDBJ whole genome shotgun (WGS) entry which is preliminary data.</text>
</comment>
<dbReference type="AlphaFoldDB" id="A0A9K3DEC2"/>